<proteinExistence type="predicted"/>
<protein>
    <recommendedName>
        <fullName evidence="1">Protein kinase domain-containing protein</fullName>
    </recommendedName>
</protein>
<dbReference type="InterPro" id="IPR051177">
    <property type="entry name" value="CIK-Related_Protein"/>
</dbReference>
<feature type="domain" description="Protein kinase" evidence="1">
    <location>
        <begin position="1"/>
        <end position="67"/>
    </location>
</feature>
<reference evidence="2 3" key="1">
    <citation type="journal article" date="2021" name="BMC Genomics">
        <title>Datura genome reveals duplications of psychoactive alkaloid biosynthetic genes and high mutation rate following tissue culture.</title>
        <authorList>
            <person name="Rajewski A."/>
            <person name="Carter-House D."/>
            <person name="Stajich J."/>
            <person name="Litt A."/>
        </authorList>
    </citation>
    <scope>NUCLEOTIDE SEQUENCE [LARGE SCALE GENOMIC DNA]</scope>
    <source>
        <strain evidence="2">AR-01</strain>
    </source>
</reference>
<dbReference type="Proteomes" id="UP000823775">
    <property type="component" value="Unassembled WGS sequence"/>
</dbReference>
<dbReference type="PANTHER" id="PTHR12984">
    <property type="entry name" value="SCY1-RELATED S/T PROTEIN KINASE-LIKE"/>
    <property type="match status" value="1"/>
</dbReference>
<accession>A0ABS8TIJ4</accession>
<organism evidence="2 3">
    <name type="scientific">Datura stramonium</name>
    <name type="common">Jimsonweed</name>
    <name type="synonym">Common thornapple</name>
    <dbReference type="NCBI Taxonomy" id="4076"/>
    <lineage>
        <taxon>Eukaryota</taxon>
        <taxon>Viridiplantae</taxon>
        <taxon>Streptophyta</taxon>
        <taxon>Embryophyta</taxon>
        <taxon>Tracheophyta</taxon>
        <taxon>Spermatophyta</taxon>
        <taxon>Magnoliopsida</taxon>
        <taxon>eudicotyledons</taxon>
        <taxon>Gunneridae</taxon>
        <taxon>Pentapetalae</taxon>
        <taxon>asterids</taxon>
        <taxon>lamiids</taxon>
        <taxon>Solanales</taxon>
        <taxon>Solanaceae</taxon>
        <taxon>Solanoideae</taxon>
        <taxon>Datureae</taxon>
        <taxon>Datura</taxon>
    </lineage>
</organism>
<evidence type="ECO:0000313" key="2">
    <source>
        <dbReference type="EMBL" id="MCD7471352.1"/>
    </source>
</evidence>
<dbReference type="SUPFAM" id="SSF56112">
    <property type="entry name" value="Protein kinase-like (PK-like)"/>
    <property type="match status" value="1"/>
</dbReference>
<gene>
    <name evidence="2" type="ORF">HAX54_011750</name>
</gene>
<name>A0ABS8TIJ4_DATST</name>
<dbReference type="InterPro" id="IPR011009">
    <property type="entry name" value="Kinase-like_dom_sf"/>
</dbReference>
<dbReference type="Gene3D" id="1.10.510.10">
    <property type="entry name" value="Transferase(Phosphotransferase) domain 1"/>
    <property type="match status" value="1"/>
</dbReference>
<sequence length="67" mass="7316">MTSCFMQEMGLLEVKHGLLQIAETLDFLHSNARLIHRSISPETILITSNGLGNLVVLVFHHISGSGS</sequence>
<dbReference type="EMBL" id="JACEIK010001671">
    <property type="protein sequence ID" value="MCD7471352.1"/>
    <property type="molecule type" value="Genomic_DNA"/>
</dbReference>
<dbReference type="PANTHER" id="PTHR12984:SF6">
    <property type="entry name" value="SCY1-LIKE PROTEIN 2"/>
    <property type="match status" value="1"/>
</dbReference>
<evidence type="ECO:0000259" key="1">
    <source>
        <dbReference type="PROSITE" id="PS50011"/>
    </source>
</evidence>
<keyword evidence="3" id="KW-1185">Reference proteome</keyword>
<comment type="caution">
    <text evidence="2">The sequence shown here is derived from an EMBL/GenBank/DDBJ whole genome shotgun (WGS) entry which is preliminary data.</text>
</comment>
<evidence type="ECO:0000313" key="3">
    <source>
        <dbReference type="Proteomes" id="UP000823775"/>
    </source>
</evidence>
<dbReference type="PROSITE" id="PS50011">
    <property type="entry name" value="PROTEIN_KINASE_DOM"/>
    <property type="match status" value="1"/>
</dbReference>
<dbReference type="InterPro" id="IPR000719">
    <property type="entry name" value="Prot_kinase_dom"/>
</dbReference>